<dbReference type="Gene3D" id="2.40.37.10">
    <property type="entry name" value="Lyase, Ornithine Decarboxylase, Chain A, domain 1"/>
    <property type="match status" value="1"/>
</dbReference>
<dbReference type="EMBL" id="RBZP01000017">
    <property type="protein sequence ID" value="RKQ30504.1"/>
    <property type="molecule type" value="Genomic_DNA"/>
</dbReference>
<keyword evidence="2 4" id="KW-0663">Pyridoxal phosphate</keyword>
<dbReference type="OrthoDB" id="9813814at2"/>
<evidence type="ECO:0000256" key="4">
    <source>
        <dbReference type="HAMAP-Rule" id="MF_01201"/>
    </source>
</evidence>
<dbReference type="InterPro" id="IPR001608">
    <property type="entry name" value="Ala_racemase_N"/>
</dbReference>
<dbReference type="HAMAP" id="MF_01201">
    <property type="entry name" value="Ala_racemase"/>
    <property type="match status" value="1"/>
</dbReference>
<dbReference type="PRINTS" id="PR00992">
    <property type="entry name" value="ALARACEMASE"/>
</dbReference>
<dbReference type="GO" id="GO:0008784">
    <property type="term" value="F:alanine racemase activity"/>
    <property type="evidence" value="ECO:0007669"/>
    <property type="project" value="UniProtKB-UniRule"/>
</dbReference>
<accession>A0A494ZWQ3</accession>
<comment type="caution">
    <text evidence="4">Lacks conserved residue(s) required for the propagation of feature annotation.</text>
</comment>
<keyword evidence="3 4" id="KW-0413">Isomerase</keyword>
<dbReference type="GO" id="GO:0030632">
    <property type="term" value="P:D-alanine biosynthetic process"/>
    <property type="evidence" value="ECO:0007669"/>
    <property type="project" value="UniProtKB-UniRule"/>
</dbReference>
<protein>
    <recommendedName>
        <fullName evidence="4">Alanine racemase</fullName>
        <ecNumber evidence="4">5.1.1.1</ecNumber>
    </recommendedName>
</protein>
<dbReference type="SUPFAM" id="SSF51419">
    <property type="entry name" value="PLP-binding barrel"/>
    <property type="match status" value="1"/>
</dbReference>
<name>A0A494ZWQ3_9BACI</name>
<evidence type="ECO:0000256" key="3">
    <source>
        <dbReference type="ARBA" id="ARBA00023235"/>
    </source>
</evidence>
<dbReference type="GO" id="GO:0030170">
    <property type="term" value="F:pyridoxal phosphate binding"/>
    <property type="evidence" value="ECO:0007669"/>
    <property type="project" value="UniProtKB-UniRule"/>
</dbReference>
<dbReference type="InterPro" id="IPR009006">
    <property type="entry name" value="Ala_racemase/Decarboxylase_C"/>
</dbReference>
<dbReference type="NCBIfam" id="TIGR00492">
    <property type="entry name" value="alr"/>
    <property type="match status" value="1"/>
</dbReference>
<dbReference type="Proteomes" id="UP000269301">
    <property type="component" value="Unassembled WGS sequence"/>
</dbReference>
<dbReference type="PANTHER" id="PTHR30511">
    <property type="entry name" value="ALANINE RACEMASE"/>
    <property type="match status" value="1"/>
</dbReference>
<gene>
    <name evidence="7" type="primary">alr</name>
    <name evidence="7" type="ORF">D8M06_15510</name>
</gene>
<reference evidence="7 8" key="1">
    <citation type="journal article" date="2016" name="Int. J. Syst. Evol. Microbiol.">
        <title>Oceanobacillus halophilus sp. nov., a novel moderately halophilic bacterium from a hypersaline lake.</title>
        <authorList>
            <person name="Amoozegar M.A."/>
            <person name="Bagheri M."/>
            <person name="Makhdoumi A."/>
            <person name="Nikou M.M."/>
            <person name="Fazeli S.A.S."/>
            <person name="Schumann P."/>
            <person name="Sproer C."/>
            <person name="Sanchez-Porro C."/>
            <person name="Ventosa A."/>
        </authorList>
    </citation>
    <scope>NUCLEOTIDE SEQUENCE [LARGE SCALE GENOMIC DNA]</scope>
    <source>
        <strain evidence="7 8">DSM 23996</strain>
    </source>
</reference>
<comment type="catalytic activity">
    <reaction evidence="4">
        <text>L-alanine = D-alanine</text>
        <dbReference type="Rhea" id="RHEA:20249"/>
        <dbReference type="ChEBI" id="CHEBI:57416"/>
        <dbReference type="ChEBI" id="CHEBI:57972"/>
        <dbReference type="EC" id="5.1.1.1"/>
    </reaction>
</comment>
<evidence type="ECO:0000256" key="1">
    <source>
        <dbReference type="ARBA" id="ARBA00001933"/>
    </source>
</evidence>
<dbReference type="InterPro" id="IPR011079">
    <property type="entry name" value="Ala_racemase_C"/>
</dbReference>
<feature type="domain" description="Alanine racemase C-terminal" evidence="6">
    <location>
        <begin position="249"/>
        <end position="377"/>
    </location>
</feature>
<dbReference type="CDD" id="cd00430">
    <property type="entry name" value="PLPDE_III_AR"/>
    <property type="match status" value="1"/>
</dbReference>
<comment type="cofactor">
    <cofactor evidence="1 4 5">
        <name>pyridoxal 5'-phosphate</name>
        <dbReference type="ChEBI" id="CHEBI:597326"/>
    </cofactor>
</comment>
<organism evidence="7 8">
    <name type="scientific">Oceanobacillus halophilus</name>
    <dbReference type="NCBI Taxonomy" id="930130"/>
    <lineage>
        <taxon>Bacteria</taxon>
        <taxon>Bacillati</taxon>
        <taxon>Bacillota</taxon>
        <taxon>Bacilli</taxon>
        <taxon>Bacillales</taxon>
        <taxon>Bacillaceae</taxon>
        <taxon>Oceanobacillus</taxon>
    </lineage>
</organism>
<dbReference type="FunFam" id="3.20.20.10:FF:000002">
    <property type="entry name" value="Alanine racemase"/>
    <property type="match status" value="1"/>
</dbReference>
<comment type="similarity">
    <text evidence="4">Belongs to the alanine racemase family.</text>
</comment>
<dbReference type="EC" id="5.1.1.1" evidence="4"/>
<dbReference type="InterPro" id="IPR029066">
    <property type="entry name" value="PLP-binding_barrel"/>
</dbReference>
<comment type="pathway">
    <text evidence="4">Amino-acid biosynthesis; D-alanine biosynthesis; D-alanine from L-alanine: step 1/1.</text>
</comment>
<comment type="caution">
    <text evidence="7">The sequence shown here is derived from an EMBL/GenBank/DDBJ whole genome shotgun (WGS) entry which is preliminary data.</text>
</comment>
<dbReference type="SMART" id="SM01005">
    <property type="entry name" value="Ala_racemase_C"/>
    <property type="match status" value="1"/>
</dbReference>
<dbReference type="RefSeq" id="WP_121205512.1">
    <property type="nucleotide sequence ID" value="NZ_RBZP01000017.1"/>
</dbReference>
<dbReference type="Pfam" id="PF01168">
    <property type="entry name" value="Ala_racemase_N"/>
    <property type="match status" value="1"/>
</dbReference>
<feature type="active site" description="Proton acceptor; specific for L-alanine" evidence="4">
    <location>
        <position position="270"/>
    </location>
</feature>
<feature type="binding site" evidence="4">
    <location>
        <position position="141"/>
    </location>
    <ligand>
        <name>substrate</name>
    </ligand>
</feature>
<dbReference type="UniPathway" id="UPA00042">
    <property type="reaction ID" value="UER00497"/>
</dbReference>
<dbReference type="Gene3D" id="3.20.20.10">
    <property type="entry name" value="Alanine racemase"/>
    <property type="match status" value="1"/>
</dbReference>
<comment type="function">
    <text evidence="4">Catalyzes the interconversion of L-alanine and D-alanine. May also act on other amino acids.</text>
</comment>
<evidence type="ECO:0000256" key="5">
    <source>
        <dbReference type="PIRSR" id="PIRSR600821-50"/>
    </source>
</evidence>
<dbReference type="Pfam" id="PF00842">
    <property type="entry name" value="Ala_racemase_C"/>
    <property type="match status" value="1"/>
</dbReference>
<keyword evidence="8" id="KW-1185">Reference proteome</keyword>
<evidence type="ECO:0000259" key="6">
    <source>
        <dbReference type="SMART" id="SM01005"/>
    </source>
</evidence>
<evidence type="ECO:0000313" key="8">
    <source>
        <dbReference type="Proteomes" id="UP000269301"/>
    </source>
</evidence>
<proteinExistence type="inferred from homology"/>
<dbReference type="GO" id="GO:0005829">
    <property type="term" value="C:cytosol"/>
    <property type="evidence" value="ECO:0007669"/>
    <property type="project" value="TreeGrafter"/>
</dbReference>
<dbReference type="SUPFAM" id="SSF50621">
    <property type="entry name" value="Alanine racemase C-terminal domain-like"/>
    <property type="match status" value="1"/>
</dbReference>
<dbReference type="PANTHER" id="PTHR30511:SF0">
    <property type="entry name" value="ALANINE RACEMASE, CATABOLIC-RELATED"/>
    <property type="match status" value="1"/>
</dbReference>
<feature type="modified residue" description="N6-(pyridoxal phosphate)lysine" evidence="4 5">
    <location>
        <position position="43"/>
    </location>
</feature>
<feature type="active site" description="Proton acceptor; specific for D-alanine" evidence="4">
    <location>
        <position position="43"/>
    </location>
</feature>
<dbReference type="InterPro" id="IPR000821">
    <property type="entry name" value="Ala_racemase"/>
</dbReference>
<evidence type="ECO:0000313" key="7">
    <source>
        <dbReference type="EMBL" id="RKQ30504.1"/>
    </source>
</evidence>
<evidence type="ECO:0000256" key="2">
    <source>
        <dbReference type="ARBA" id="ARBA00022898"/>
    </source>
</evidence>
<sequence>MPRHSNSLVESHTVAEIDLSAFRSNVLALRERVDKSIFLAVIKTNAYGHGIVPIAMEAVKAGANRLGVTTVEEGALLRESGIHVPIHVLSTITTDQADDLVYYHLIASISSERTAKAISTSAVKQNRDAIVHLKINTGLHRFGIEPEQAIDFCHLTYHLPNLYWEGIYTHFSNADEGDWDTTEDQFHLFCETVKTLEGKGFYFSLKHVGASTIAIERKDMHLDMVRPGIALFGYQPDIRQKKLISLKPVMKLKTELVHIRLLPANSKVGYGGDYITNDIENIAILPIGHGDGYKRRLSNNGYVLVRGQRVKIVGTIALDQTFINVTNIPGVQEGDEVILIGNQGSEQISARDVANWINSNVDEVLASLMNRIRRIYIS</sequence>
<dbReference type="AlphaFoldDB" id="A0A494ZWQ3"/>